<organism evidence="2 3">
    <name type="scientific">Alternaria tenuissima</name>
    <dbReference type="NCBI Taxonomy" id="119927"/>
    <lineage>
        <taxon>Eukaryota</taxon>
        <taxon>Fungi</taxon>
        <taxon>Dikarya</taxon>
        <taxon>Ascomycota</taxon>
        <taxon>Pezizomycotina</taxon>
        <taxon>Dothideomycetes</taxon>
        <taxon>Pleosporomycetidae</taxon>
        <taxon>Pleosporales</taxon>
        <taxon>Pleosporineae</taxon>
        <taxon>Pleosporaceae</taxon>
        <taxon>Alternaria</taxon>
        <taxon>Alternaria sect. Alternaria</taxon>
        <taxon>Alternaria alternata complex</taxon>
    </lineage>
</organism>
<evidence type="ECO:0008006" key="4">
    <source>
        <dbReference type="Google" id="ProtNLM"/>
    </source>
</evidence>
<accession>A0A4Q4M209</accession>
<comment type="caution">
    <text evidence="2">The sequence shown here is derived from an EMBL/GenBank/DDBJ whole genome shotgun (WGS) entry which is preliminary data.</text>
</comment>
<name>A0A4Q4M209_9PLEO</name>
<dbReference type="EMBL" id="PDXA01000056">
    <property type="protein sequence ID" value="RYN39915.1"/>
    <property type="molecule type" value="Genomic_DNA"/>
</dbReference>
<reference evidence="3" key="1">
    <citation type="journal article" date="2019" name="bioRxiv">
        <title>Genomics, evolutionary history and diagnostics of the Alternaria alternata species group including apple and Asian pear pathotypes.</title>
        <authorList>
            <person name="Armitage A.D."/>
            <person name="Cockerton H.M."/>
            <person name="Sreenivasaprasad S."/>
            <person name="Woodhall J.W."/>
            <person name="Lane C.R."/>
            <person name="Harrison R.J."/>
            <person name="Clarkson J.P."/>
        </authorList>
    </citation>
    <scope>NUCLEOTIDE SEQUENCE [LARGE SCALE GENOMIC DNA]</scope>
    <source>
        <strain evidence="3">FERA 1082</strain>
    </source>
</reference>
<dbReference type="Proteomes" id="UP000292402">
    <property type="component" value="Unassembled WGS sequence"/>
</dbReference>
<keyword evidence="1" id="KW-0732">Signal</keyword>
<evidence type="ECO:0000313" key="2">
    <source>
        <dbReference type="EMBL" id="RYN39915.1"/>
    </source>
</evidence>
<feature type="signal peptide" evidence="1">
    <location>
        <begin position="1"/>
        <end position="23"/>
    </location>
</feature>
<protein>
    <recommendedName>
        <fullName evidence="4">Cyanovirin-N domain-containing protein</fullName>
    </recommendedName>
</protein>
<feature type="chain" id="PRO_5020551193" description="Cyanovirin-N domain-containing protein" evidence="1">
    <location>
        <begin position="24"/>
        <end position="101"/>
    </location>
</feature>
<gene>
    <name evidence="2" type="ORF">AA0114_g11213</name>
</gene>
<evidence type="ECO:0000256" key="1">
    <source>
        <dbReference type="SAM" id="SignalP"/>
    </source>
</evidence>
<proteinExistence type="predicted"/>
<evidence type="ECO:0000313" key="3">
    <source>
        <dbReference type="Proteomes" id="UP000292402"/>
    </source>
</evidence>
<sequence length="101" mass="11680">MHLTACLSAMTAILTMSFPTALANDHRLSRDCSMYHDGAKRCSYYRGEVQICEGGNWRFWEDCEGSWYCGDYDELGINVTCIPNEYWWGEHGLKPVVEPYR</sequence>
<dbReference type="AlphaFoldDB" id="A0A4Q4M209"/>